<evidence type="ECO:0000256" key="8">
    <source>
        <dbReference type="RuleBase" id="RU366044"/>
    </source>
</evidence>
<feature type="region of interest" description="Disordered" evidence="9">
    <location>
        <begin position="189"/>
        <end position="426"/>
    </location>
</feature>
<dbReference type="EMBL" id="JAVFWL010000002">
    <property type="protein sequence ID" value="KAK6738784.1"/>
    <property type="molecule type" value="Genomic_DNA"/>
</dbReference>
<evidence type="ECO:0000256" key="7">
    <source>
        <dbReference type="ARBA" id="ARBA00025232"/>
    </source>
</evidence>
<keyword evidence="5 8" id="KW-0804">Transcription</keyword>
<keyword evidence="11" id="KW-1185">Reference proteome</keyword>
<dbReference type="SUPFAM" id="SSF46785">
    <property type="entry name" value="Winged helix' DNA-binding domain"/>
    <property type="match status" value="1"/>
</dbReference>
<evidence type="ECO:0000256" key="1">
    <source>
        <dbReference type="ARBA" id="ARBA00004123"/>
    </source>
</evidence>
<keyword evidence="6 8" id="KW-0539">Nucleus</keyword>
<keyword evidence="3 8" id="KW-0805">Transcription regulation</keyword>
<comment type="similarity">
    <text evidence="2 8">Belongs to the TFIIF alpha subunit family.</text>
</comment>
<feature type="compositionally biased region" description="Basic and acidic residues" evidence="9">
    <location>
        <begin position="224"/>
        <end position="235"/>
    </location>
</feature>
<feature type="compositionally biased region" description="Acidic residues" evidence="9">
    <location>
        <begin position="214"/>
        <end position="223"/>
    </location>
</feature>
<comment type="function">
    <text evidence="7 8">TFIIF is a general transcription initiation factor that binds to RNA polymerase II and helps to recruit it to the initiation complex in collaboration with TFIIB. It promotes transcription elongation.</text>
</comment>
<feature type="compositionally biased region" description="Basic and acidic residues" evidence="9">
    <location>
        <begin position="399"/>
        <end position="410"/>
    </location>
</feature>
<dbReference type="PANTHER" id="PTHR13011:SF0">
    <property type="entry name" value="GENERAL TRANSCRIPTION FACTOR IIF SUBUNIT 1"/>
    <property type="match status" value="1"/>
</dbReference>
<evidence type="ECO:0000313" key="10">
    <source>
        <dbReference type="EMBL" id="KAK6738784.1"/>
    </source>
</evidence>
<organism evidence="10 11">
    <name type="scientific">Necator americanus</name>
    <name type="common">Human hookworm</name>
    <dbReference type="NCBI Taxonomy" id="51031"/>
    <lineage>
        <taxon>Eukaryota</taxon>
        <taxon>Metazoa</taxon>
        <taxon>Ecdysozoa</taxon>
        <taxon>Nematoda</taxon>
        <taxon>Chromadorea</taxon>
        <taxon>Rhabditida</taxon>
        <taxon>Rhabditina</taxon>
        <taxon>Rhabditomorpha</taxon>
        <taxon>Strongyloidea</taxon>
        <taxon>Ancylostomatidae</taxon>
        <taxon>Bunostominae</taxon>
        <taxon>Necator</taxon>
    </lineage>
</organism>
<dbReference type="PANTHER" id="PTHR13011">
    <property type="entry name" value="TFIIF-ALPHA"/>
    <property type="match status" value="1"/>
</dbReference>
<dbReference type="SUPFAM" id="SSF50916">
    <property type="entry name" value="Rap30/74 interaction domains"/>
    <property type="match status" value="1"/>
</dbReference>
<accession>A0ABR1CK62</accession>
<feature type="compositionally biased region" description="Basic and acidic residues" evidence="9">
    <location>
        <begin position="356"/>
        <end position="371"/>
    </location>
</feature>
<feature type="compositionally biased region" description="Basic and acidic residues" evidence="9">
    <location>
        <begin position="332"/>
        <end position="348"/>
    </location>
</feature>
<proteinExistence type="inferred from homology"/>
<comment type="caution">
    <text evidence="10">The sequence shown here is derived from an EMBL/GenBank/DDBJ whole genome shotgun (WGS) entry which is preliminary data.</text>
</comment>
<feature type="compositionally biased region" description="Basic and acidic residues" evidence="9">
    <location>
        <begin position="250"/>
        <end position="263"/>
    </location>
</feature>
<evidence type="ECO:0000256" key="3">
    <source>
        <dbReference type="ARBA" id="ARBA00023015"/>
    </source>
</evidence>
<sequence length="485" mass="55176">MANQQPPKSEFVVRVPRKSEHKRFSVLKFNSMDHVDTSRWTAESLVYMEREDNKNVTLSSQTVQEYGEGSEYGKAAREEARRKKYGRQAKSYKLDNQPWHLSFVESDGRNRKLKSIREGGAGEHADYWVFLKSGEEFLAYKVDDWHKFLPAITHKTLDIDQAEEKFLERNKVMNQFALKAQIMSQLKAGEEDGEQLEKPTRSLKIKDGYSSSDSDGEDDDRNDEDATPKKKEGVQKKKKAHEKPKKNKRPHVENGDEVAKYESSDGEDEGREYDYMSDSGSDSEREEVPGDEKIEKQLVGVGDEEGLKKMMDSDEETDSDEEDLTKKLLNSDGERKKEHLDIEERDSSGSDTDDPDKEKIDSVVFMPKKEVPNGGEASTSATSKKRPAESDPSGPEASNDAKRPKIEPPHVPEGLNEETVRKYLRRKPHTTKELLAKIKQKCGDMTKAEIVTKLAAILKAIEPHQFKQKQGKKDVLFFSLTNTLA</sequence>
<dbReference type="Pfam" id="PF05793">
    <property type="entry name" value="TFIIF_alpha"/>
    <property type="match status" value="1"/>
</dbReference>
<dbReference type="InterPro" id="IPR036390">
    <property type="entry name" value="WH_DNA-bd_sf"/>
</dbReference>
<dbReference type="InterPro" id="IPR011039">
    <property type="entry name" value="TFIIF_interaction"/>
</dbReference>
<feature type="compositionally biased region" description="Acidic residues" evidence="9">
    <location>
        <begin position="313"/>
        <end position="323"/>
    </location>
</feature>
<dbReference type="Gene3D" id="1.10.10.10">
    <property type="entry name" value="Winged helix-like DNA-binding domain superfamily/Winged helix DNA-binding domain"/>
    <property type="match status" value="1"/>
</dbReference>
<dbReference type="Proteomes" id="UP001303046">
    <property type="component" value="Unassembled WGS sequence"/>
</dbReference>
<keyword evidence="4 8" id="KW-0238">DNA-binding</keyword>
<feature type="compositionally biased region" description="Basic and acidic residues" evidence="9">
    <location>
        <begin position="195"/>
        <end position="207"/>
    </location>
</feature>
<evidence type="ECO:0000313" key="11">
    <source>
        <dbReference type="Proteomes" id="UP001303046"/>
    </source>
</evidence>
<feature type="compositionally biased region" description="Basic residues" evidence="9">
    <location>
        <begin position="236"/>
        <end position="249"/>
    </location>
</feature>
<reference evidence="10 11" key="1">
    <citation type="submission" date="2023-08" db="EMBL/GenBank/DDBJ databases">
        <title>A Necator americanus chromosomal reference genome.</title>
        <authorList>
            <person name="Ilik V."/>
            <person name="Petrzelkova K.J."/>
            <person name="Pardy F."/>
            <person name="Fuh T."/>
            <person name="Niatou-Singa F.S."/>
            <person name="Gouil Q."/>
            <person name="Baker L."/>
            <person name="Ritchie M.E."/>
            <person name="Jex A.R."/>
            <person name="Gazzola D."/>
            <person name="Li H."/>
            <person name="Toshio Fujiwara R."/>
            <person name="Zhan B."/>
            <person name="Aroian R.V."/>
            <person name="Pafco B."/>
            <person name="Schwarz E.M."/>
        </authorList>
    </citation>
    <scope>NUCLEOTIDE SEQUENCE [LARGE SCALE GENOMIC DNA]</scope>
    <source>
        <strain evidence="10 11">Aroian</strain>
        <tissue evidence="10">Whole animal</tissue>
    </source>
</reference>
<dbReference type="InterPro" id="IPR036388">
    <property type="entry name" value="WH-like_DNA-bd_sf"/>
</dbReference>
<dbReference type="InterPro" id="IPR008851">
    <property type="entry name" value="TFIIF-alpha"/>
</dbReference>
<comment type="subcellular location">
    <subcellularLocation>
        <location evidence="1 8">Nucleus</location>
    </subcellularLocation>
</comment>
<name>A0ABR1CK62_NECAM</name>
<evidence type="ECO:0000256" key="5">
    <source>
        <dbReference type="ARBA" id="ARBA00023163"/>
    </source>
</evidence>
<evidence type="ECO:0000256" key="9">
    <source>
        <dbReference type="SAM" id="MobiDB-lite"/>
    </source>
</evidence>
<evidence type="ECO:0000256" key="6">
    <source>
        <dbReference type="ARBA" id="ARBA00023242"/>
    </source>
</evidence>
<evidence type="ECO:0000256" key="2">
    <source>
        <dbReference type="ARBA" id="ARBA00005249"/>
    </source>
</evidence>
<feature type="compositionally biased region" description="Basic and acidic residues" evidence="9">
    <location>
        <begin position="282"/>
        <end position="296"/>
    </location>
</feature>
<evidence type="ECO:0000256" key="4">
    <source>
        <dbReference type="ARBA" id="ARBA00023125"/>
    </source>
</evidence>
<gene>
    <name evidence="10" type="primary">Necator_chrII.g8517</name>
    <name evidence="10" type="ORF">RB195_020722</name>
</gene>
<protein>
    <recommendedName>
        <fullName evidence="8">Transcription initiation factor IIF subunit alpha</fullName>
    </recommendedName>
</protein>